<dbReference type="EMBL" id="PYAW01000001">
    <property type="protein sequence ID" value="PSL49085.1"/>
    <property type="molecule type" value="Genomic_DNA"/>
</dbReference>
<accession>A0A2P8HSB2</accession>
<dbReference type="PANTHER" id="PTHR40112:SF1">
    <property type="entry name" value="H2HPP ISOMERASE"/>
    <property type="match status" value="1"/>
</dbReference>
<feature type="domain" description="Cupin type-2" evidence="1">
    <location>
        <begin position="33"/>
        <end position="92"/>
    </location>
</feature>
<comment type="caution">
    <text evidence="2">The sequence shown here is derived from an EMBL/GenBank/DDBJ whole genome shotgun (WGS) entry which is preliminary data.</text>
</comment>
<organism evidence="2 3">
    <name type="scientific">Chitinophaga niastensis</name>
    <dbReference type="NCBI Taxonomy" id="536980"/>
    <lineage>
        <taxon>Bacteria</taxon>
        <taxon>Pseudomonadati</taxon>
        <taxon>Bacteroidota</taxon>
        <taxon>Chitinophagia</taxon>
        <taxon>Chitinophagales</taxon>
        <taxon>Chitinophagaceae</taxon>
        <taxon>Chitinophaga</taxon>
    </lineage>
</organism>
<evidence type="ECO:0000259" key="1">
    <source>
        <dbReference type="Pfam" id="PF07883"/>
    </source>
</evidence>
<proteinExistence type="predicted"/>
<dbReference type="CDD" id="cd02238">
    <property type="entry name" value="cupin_KdgF"/>
    <property type="match status" value="1"/>
</dbReference>
<gene>
    <name evidence="2" type="ORF">CLV51_101415</name>
</gene>
<dbReference type="Proteomes" id="UP000240971">
    <property type="component" value="Unassembled WGS sequence"/>
</dbReference>
<dbReference type="SUPFAM" id="SSF51182">
    <property type="entry name" value="RmlC-like cupins"/>
    <property type="match status" value="1"/>
</dbReference>
<name>A0A2P8HSB2_CHINA</name>
<dbReference type="Gene3D" id="2.60.120.10">
    <property type="entry name" value="Jelly Rolls"/>
    <property type="match status" value="1"/>
</dbReference>
<sequence length="108" mass="12146">MTKPSALQDIPIKNTIAGHYGRFVHGDKSTLAFWEITAGSVSPIHQHPHEQITYIAEGTFEMELDGRKYVLQQHDTLVIPPNTLHGGRAVVDCKIIDSFSPARDDYRF</sequence>
<dbReference type="InterPro" id="IPR013096">
    <property type="entry name" value="Cupin_2"/>
</dbReference>
<evidence type="ECO:0000313" key="2">
    <source>
        <dbReference type="EMBL" id="PSL49085.1"/>
    </source>
</evidence>
<dbReference type="InterPro" id="IPR011051">
    <property type="entry name" value="RmlC_Cupin_sf"/>
</dbReference>
<dbReference type="InterPro" id="IPR052535">
    <property type="entry name" value="Bacilysin_H2HPP_isomerase"/>
</dbReference>
<protein>
    <submittedName>
        <fullName evidence="2">Cupin domain-containing protein</fullName>
    </submittedName>
</protein>
<dbReference type="InterPro" id="IPR014710">
    <property type="entry name" value="RmlC-like_jellyroll"/>
</dbReference>
<dbReference type="RefSeq" id="WP_106526347.1">
    <property type="nucleotide sequence ID" value="NZ_PYAW01000001.1"/>
</dbReference>
<dbReference type="AlphaFoldDB" id="A0A2P8HSB2"/>
<evidence type="ECO:0000313" key="3">
    <source>
        <dbReference type="Proteomes" id="UP000240971"/>
    </source>
</evidence>
<keyword evidence="3" id="KW-1185">Reference proteome</keyword>
<reference evidence="2 3" key="1">
    <citation type="submission" date="2018-03" db="EMBL/GenBank/DDBJ databases">
        <title>Genomic Encyclopedia of Archaeal and Bacterial Type Strains, Phase II (KMG-II): from individual species to whole genera.</title>
        <authorList>
            <person name="Goeker M."/>
        </authorList>
    </citation>
    <scope>NUCLEOTIDE SEQUENCE [LARGE SCALE GENOMIC DNA]</scope>
    <source>
        <strain evidence="2 3">DSM 24859</strain>
    </source>
</reference>
<dbReference type="PANTHER" id="PTHR40112">
    <property type="entry name" value="H2HPP ISOMERASE"/>
    <property type="match status" value="1"/>
</dbReference>
<dbReference type="Pfam" id="PF07883">
    <property type="entry name" value="Cupin_2"/>
    <property type="match status" value="1"/>
</dbReference>
<dbReference type="OrthoDB" id="9811153at2"/>